<evidence type="ECO:0000256" key="20">
    <source>
        <dbReference type="ARBA" id="ARBA00023242"/>
    </source>
</evidence>
<keyword evidence="15" id="KW-0445">Lipid transport</keyword>
<comment type="catalytic activity">
    <reaction evidence="21">
        <text>a very long-chain fatty acid + ATP + CoA = a very long-chain fatty acyl-CoA + AMP + diphosphate</text>
        <dbReference type="Rhea" id="RHEA:54536"/>
        <dbReference type="ChEBI" id="CHEBI:30616"/>
        <dbReference type="ChEBI" id="CHEBI:33019"/>
        <dbReference type="ChEBI" id="CHEBI:57287"/>
        <dbReference type="ChEBI" id="CHEBI:58950"/>
        <dbReference type="ChEBI" id="CHEBI:138261"/>
        <dbReference type="ChEBI" id="CHEBI:456215"/>
    </reaction>
</comment>
<dbReference type="EMBL" id="CP055898">
    <property type="protein sequence ID" value="QKX53727.1"/>
    <property type="molecule type" value="Genomic_DNA"/>
</dbReference>
<evidence type="ECO:0000256" key="5">
    <source>
        <dbReference type="ARBA" id="ARBA00022448"/>
    </source>
</evidence>
<dbReference type="InterPro" id="IPR007219">
    <property type="entry name" value="XnlR_reg_dom"/>
</dbReference>
<dbReference type="Gene3D" id="3.10.129.10">
    <property type="entry name" value="Hotdog Thioesterase"/>
    <property type="match status" value="1"/>
</dbReference>
<keyword evidence="8" id="KW-0551">Lipid droplet</keyword>
<evidence type="ECO:0000256" key="13">
    <source>
        <dbReference type="ARBA" id="ARBA00022989"/>
    </source>
</evidence>
<dbReference type="Gene3D" id="3.30.300.30">
    <property type="match status" value="1"/>
</dbReference>
<feature type="compositionally biased region" description="Low complexity" evidence="25">
    <location>
        <begin position="1150"/>
        <end position="1168"/>
    </location>
</feature>
<dbReference type="FunFam" id="3.10.129.10:FF:000103">
    <property type="entry name" value="WGS project CABT00000000 data, contig 2.1"/>
    <property type="match status" value="1"/>
</dbReference>
<feature type="compositionally biased region" description="Gly residues" evidence="25">
    <location>
        <begin position="1137"/>
        <end position="1148"/>
    </location>
</feature>
<dbReference type="GO" id="GO:0004467">
    <property type="term" value="F:long-chain fatty acid-CoA ligase activity"/>
    <property type="evidence" value="ECO:0007669"/>
    <property type="project" value="TreeGrafter"/>
</dbReference>
<feature type="transmembrane region" description="Helical" evidence="26">
    <location>
        <begin position="294"/>
        <end position="317"/>
    </location>
</feature>
<feature type="compositionally biased region" description="Low complexity" evidence="25">
    <location>
        <begin position="875"/>
        <end position="895"/>
    </location>
</feature>
<dbReference type="SUPFAM" id="SSF56801">
    <property type="entry name" value="Acetyl-CoA synthetase-like"/>
    <property type="match status" value="1"/>
</dbReference>
<dbReference type="PROSITE" id="PS50048">
    <property type="entry name" value="ZN2_CY6_FUNGAL_2"/>
    <property type="match status" value="1"/>
</dbReference>
<evidence type="ECO:0000256" key="4">
    <source>
        <dbReference type="ARBA" id="ARBA00006432"/>
    </source>
</evidence>
<evidence type="ECO:0000256" key="19">
    <source>
        <dbReference type="ARBA" id="ARBA00023163"/>
    </source>
</evidence>
<reference evidence="29" key="1">
    <citation type="submission" date="2020-06" db="EMBL/GenBank/DDBJ databases">
        <title>A chromosome-scale genome assembly of Talaromyces rugulosus W13939.</title>
        <authorList>
            <person name="Wang B."/>
            <person name="Guo L."/>
            <person name="Ye K."/>
            <person name="Wang L."/>
        </authorList>
    </citation>
    <scope>NUCLEOTIDE SEQUENCE [LARGE SCALE GENOMIC DNA]</scope>
    <source>
        <strain evidence="29">W13939</strain>
    </source>
</reference>
<evidence type="ECO:0000256" key="3">
    <source>
        <dbReference type="ARBA" id="ARBA00004651"/>
    </source>
</evidence>
<dbReference type="SUPFAM" id="SSF54637">
    <property type="entry name" value="Thioesterase/thiol ester dehydrase-isomerase"/>
    <property type="match status" value="1"/>
</dbReference>
<dbReference type="GO" id="GO:0044539">
    <property type="term" value="P:long-chain fatty acid import into cell"/>
    <property type="evidence" value="ECO:0007669"/>
    <property type="project" value="TreeGrafter"/>
</dbReference>
<dbReference type="Pfam" id="PF13193">
    <property type="entry name" value="AMP-binding_C"/>
    <property type="match status" value="1"/>
</dbReference>
<dbReference type="InterPro" id="IPR025110">
    <property type="entry name" value="AMP-bd_C"/>
</dbReference>
<dbReference type="PANTHER" id="PTHR43107:SF15">
    <property type="entry name" value="FATTY ACID TRANSPORT PROTEIN 3, ISOFORM A"/>
    <property type="match status" value="1"/>
</dbReference>
<evidence type="ECO:0000256" key="12">
    <source>
        <dbReference type="ARBA" id="ARBA00022840"/>
    </source>
</evidence>
<dbReference type="GO" id="GO:0000981">
    <property type="term" value="F:DNA-binding transcription factor activity, RNA polymerase II-specific"/>
    <property type="evidence" value="ECO:0007669"/>
    <property type="project" value="InterPro"/>
</dbReference>
<dbReference type="GO" id="GO:0008270">
    <property type="term" value="F:zinc ion binding"/>
    <property type="evidence" value="ECO:0007669"/>
    <property type="project" value="InterPro"/>
</dbReference>
<keyword evidence="6" id="KW-1003">Cell membrane</keyword>
<keyword evidence="10" id="KW-0479">Metal-binding</keyword>
<keyword evidence="14" id="KW-0805">Transcription regulation</keyword>
<comment type="similarity">
    <text evidence="4">Belongs to the ATP-dependent AMP-binding enzyme family.</text>
</comment>
<dbReference type="FunFam" id="3.40.50.12780:FF:000019">
    <property type="entry name" value="Long-chain fatty acid transporter"/>
    <property type="match status" value="1"/>
</dbReference>
<evidence type="ECO:0000256" key="6">
    <source>
        <dbReference type="ARBA" id="ARBA00022475"/>
    </source>
</evidence>
<dbReference type="GeneID" id="55988320"/>
<keyword evidence="19" id="KW-0804">Transcription</keyword>
<evidence type="ECO:0000256" key="1">
    <source>
        <dbReference type="ARBA" id="ARBA00004502"/>
    </source>
</evidence>
<evidence type="ECO:0000256" key="7">
    <source>
        <dbReference type="ARBA" id="ARBA00022598"/>
    </source>
</evidence>
<keyword evidence="29" id="KW-1185">Reference proteome</keyword>
<evidence type="ECO:0000256" key="11">
    <source>
        <dbReference type="ARBA" id="ARBA00022741"/>
    </source>
</evidence>
<dbReference type="GO" id="GO:0009898">
    <property type="term" value="C:cytoplasmic side of plasma membrane"/>
    <property type="evidence" value="ECO:0007669"/>
    <property type="project" value="TreeGrafter"/>
</dbReference>
<dbReference type="Gene3D" id="3.40.50.12780">
    <property type="entry name" value="N-terminal domain of ligase-like"/>
    <property type="match status" value="1"/>
</dbReference>
<dbReference type="InterPro" id="IPR020845">
    <property type="entry name" value="AMP-binding_CS"/>
</dbReference>
<keyword evidence="20" id="KW-0539">Nucleus</keyword>
<evidence type="ECO:0000256" key="14">
    <source>
        <dbReference type="ARBA" id="ARBA00023015"/>
    </source>
</evidence>
<protein>
    <recommendedName>
        <fullName evidence="23">Very long-chain fatty acid transport protein</fullName>
    </recommendedName>
    <alternativeName>
        <fullName evidence="24">Very-long-chain acyl-CoA synthetase</fullName>
    </alternativeName>
</protein>
<evidence type="ECO:0000256" key="25">
    <source>
        <dbReference type="SAM" id="MobiDB-lite"/>
    </source>
</evidence>
<dbReference type="GO" id="GO:0003677">
    <property type="term" value="F:DNA binding"/>
    <property type="evidence" value="ECO:0007669"/>
    <property type="project" value="UniProtKB-KW"/>
</dbReference>
<keyword evidence="9 26" id="KW-0812">Transmembrane</keyword>
<keyword evidence="7" id="KW-0436">Ligase</keyword>
<dbReference type="Proteomes" id="UP000509510">
    <property type="component" value="Chromosome I"/>
</dbReference>
<dbReference type="Pfam" id="PF00172">
    <property type="entry name" value="Zn_clus"/>
    <property type="match status" value="1"/>
</dbReference>
<organism evidence="28 29">
    <name type="scientific">Talaromyces rugulosus</name>
    <name type="common">Penicillium rugulosum</name>
    <dbReference type="NCBI Taxonomy" id="121627"/>
    <lineage>
        <taxon>Eukaryota</taxon>
        <taxon>Fungi</taxon>
        <taxon>Dikarya</taxon>
        <taxon>Ascomycota</taxon>
        <taxon>Pezizomycotina</taxon>
        <taxon>Eurotiomycetes</taxon>
        <taxon>Eurotiomycetidae</taxon>
        <taxon>Eurotiales</taxon>
        <taxon>Trichocomaceae</taxon>
        <taxon>Talaromyces</taxon>
        <taxon>Talaromyces sect. Islandici</taxon>
    </lineage>
</organism>
<evidence type="ECO:0000256" key="17">
    <source>
        <dbReference type="ARBA" id="ARBA00023136"/>
    </source>
</evidence>
<accession>A0A7H8QI98</accession>
<evidence type="ECO:0000256" key="9">
    <source>
        <dbReference type="ARBA" id="ARBA00022692"/>
    </source>
</evidence>
<dbReference type="InterPro" id="IPR042099">
    <property type="entry name" value="ANL_N_sf"/>
</dbReference>
<feature type="domain" description="Zn(2)-C6 fungal-type" evidence="27">
    <location>
        <begin position="1046"/>
        <end position="1077"/>
    </location>
</feature>
<dbReference type="PROSITE" id="PS00463">
    <property type="entry name" value="ZN2_CY6_FUNGAL_1"/>
    <property type="match status" value="1"/>
</dbReference>
<dbReference type="SMART" id="SM00066">
    <property type="entry name" value="GAL4"/>
    <property type="match status" value="1"/>
</dbReference>
<evidence type="ECO:0000259" key="27">
    <source>
        <dbReference type="PROSITE" id="PS50048"/>
    </source>
</evidence>
<dbReference type="InterPro" id="IPR045851">
    <property type="entry name" value="AMP-bd_C_sf"/>
</dbReference>
<evidence type="ECO:0000256" key="16">
    <source>
        <dbReference type="ARBA" id="ARBA00023125"/>
    </source>
</evidence>
<evidence type="ECO:0000256" key="8">
    <source>
        <dbReference type="ARBA" id="ARBA00022677"/>
    </source>
</evidence>
<name>A0A7H8QI98_TALRU</name>
<evidence type="ECO:0000256" key="10">
    <source>
        <dbReference type="ARBA" id="ARBA00022723"/>
    </source>
</evidence>
<evidence type="ECO:0000256" key="21">
    <source>
        <dbReference type="ARBA" id="ARBA00051585"/>
    </source>
</evidence>
<keyword evidence="5" id="KW-0813">Transport</keyword>
<dbReference type="InterPro" id="IPR001138">
    <property type="entry name" value="Zn2Cys6_DnaBD"/>
</dbReference>
<dbReference type="SMART" id="SM00906">
    <property type="entry name" value="Fungal_trans"/>
    <property type="match status" value="1"/>
</dbReference>
<evidence type="ECO:0000256" key="22">
    <source>
        <dbReference type="ARBA" id="ARBA00060276"/>
    </source>
</evidence>
<dbReference type="CDD" id="cd00067">
    <property type="entry name" value="GAL4"/>
    <property type="match status" value="1"/>
</dbReference>
<dbReference type="GO" id="GO:0006351">
    <property type="term" value="P:DNA-templated transcription"/>
    <property type="evidence" value="ECO:0007669"/>
    <property type="project" value="InterPro"/>
</dbReference>
<evidence type="ECO:0000256" key="24">
    <source>
        <dbReference type="ARBA" id="ARBA00078285"/>
    </source>
</evidence>
<dbReference type="GO" id="GO:0005811">
    <property type="term" value="C:lipid droplet"/>
    <property type="evidence" value="ECO:0007669"/>
    <property type="project" value="UniProtKB-SubCell"/>
</dbReference>
<dbReference type="Pfam" id="PF04082">
    <property type="entry name" value="Fungal_trans"/>
    <property type="match status" value="1"/>
</dbReference>
<dbReference type="Pfam" id="PF00501">
    <property type="entry name" value="AMP-binding"/>
    <property type="match status" value="1"/>
</dbReference>
<dbReference type="OrthoDB" id="10253869at2759"/>
<dbReference type="GO" id="GO:0005778">
    <property type="term" value="C:peroxisomal membrane"/>
    <property type="evidence" value="ECO:0007669"/>
    <property type="project" value="UniProtKB-SubCell"/>
</dbReference>
<keyword evidence="18" id="KW-0576">Peroxisome</keyword>
<evidence type="ECO:0000256" key="26">
    <source>
        <dbReference type="SAM" id="Phobius"/>
    </source>
</evidence>
<evidence type="ECO:0000313" key="28">
    <source>
        <dbReference type="EMBL" id="QKX53727.1"/>
    </source>
</evidence>
<comment type="subcellular location">
    <subcellularLocation>
        <location evidence="3">Cell membrane</location>
        <topology evidence="3">Multi-pass membrane protein</topology>
    </subcellularLocation>
    <subcellularLocation>
        <location evidence="1">Lipid droplet</location>
    </subcellularLocation>
    <subcellularLocation>
        <location evidence="2">Peroxisome membrane</location>
        <topology evidence="2">Multi-pass membrane protein</topology>
    </subcellularLocation>
</comment>
<dbReference type="PROSITE" id="PS00455">
    <property type="entry name" value="AMP_BINDING"/>
    <property type="match status" value="1"/>
</dbReference>
<dbReference type="InterPro" id="IPR036864">
    <property type="entry name" value="Zn2-C6_fun-type_DNA-bd_sf"/>
</dbReference>
<dbReference type="KEGG" id="trg:TRUGW13939_00807"/>
<keyword evidence="13 26" id="KW-1133">Transmembrane helix</keyword>
<evidence type="ECO:0000256" key="2">
    <source>
        <dbReference type="ARBA" id="ARBA00004585"/>
    </source>
</evidence>
<keyword evidence="12" id="KW-0067">ATP-binding</keyword>
<feature type="region of interest" description="Disordered" evidence="25">
    <location>
        <begin position="1133"/>
        <end position="1173"/>
    </location>
</feature>
<feature type="region of interest" description="Disordered" evidence="25">
    <location>
        <begin position="871"/>
        <end position="905"/>
    </location>
</feature>
<comment type="function">
    <text evidence="22">Acyl-CoA synthetase required for both the import of long chain fatty acids (LCFAs) (C14-C18) and the activation very long chain fatty acids (VLCFAs) (C20-C26) by esterification of the fatty acids into metabolically active CoA-thioesters for subsequent degradation or incorporation into phospholipids. The transport and fatty acyl-CoA synthetase activities are genetically separable and are thus independent activities. Esterifies VLCFAs in the peroxisome matrix. The VLCFAs are actively transported into peroxisomes by a PXA1-PXA2 heterodimeric transporter in the peroxisomal membrane.</text>
</comment>
<dbReference type="FunFam" id="3.30.300.30:FF:000002">
    <property type="entry name" value="Long-chain fatty acid transport protein 1"/>
    <property type="match status" value="1"/>
</dbReference>
<gene>
    <name evidence="28" type="ORF">TRUGW13939_00807</name>
</gene>
<evidence type="ECO:0000256" key="15">
    <source>
        <dbReference type="ARBA" id="ARBA00023055"/>
    </source>
</evidence>
<sequence length="1901" mass="211770">VPPCRHFLVRPTCLSPNAHPHTNETTIKDIPVKYAAPAVATLLAYLNARWSFFYDYQLVSSLIAITLKVKLASRQDRLSLFYILEKHALAPKSANRPFIVYNGQTWTYHEAYQTVLRYGQYFKHTLGIKPKEIVALDYMNSANYIFIWLGLASIGGVPAFINYNLTGKPLTHCVKVSTARVLIADEEIRGHFTDEQIAHFASPDFRDGKGGVDVVFITREIENQILQTPAIREEDSVRSNPEPSSMALLIYTSGTTGYPKPAIVSLQKCWAGSTFISNWLKLRTDDRVFTCMPLYHATAAILAFSSVLFSGSTIIIGHRFSTSNFWKEAREGDATIVQYVGETMRYLLAAPRQTDPVTGEDLDKMHRVRLAYGNGMRPDVWNKVKERYGIDSIGEFYSSTEGFSGHWNLSSNDFAAGAIGRNGLIGELILGRTMAVVEVDHELQVPWRDPTTGHCRRVPRGDAGELLYAVDANNISDKFQGYYNNPKASETKILRDVFAKGDAWFRTGDTLRWDVEGRWYFTDRIGDTFRWKSENVSTNEVAEIIGSHPEIFEANVYGVSLPHHDGRAGCAAIVFKNGYIDVPADILDSLAVQVLGNLPRYALPLFLRVTAELERTGNNKQQKHVLREQGVDPSKVSTNDRLYWLQGNKLAPRGLAKTTTTIRQPRCTFSTSSSVYSTSTSNSNDATTFAASIASEFLSRFQSQGPQVRTQVLDANQLQLLSLTLNRPMLYPESPHLSSAASPPPRGTPIPPGHHLIYFTPAFLESELGADGTDTSYNPSPPFTRRMWAGGEVSWPRDSNGNGKPNLLRVGQTVSETTKVLSAEPKVVRKTGEAMIVVGVEKTLANEDGVAVVDRRNWVFRPALPYPPVIKEAGSSSPSIHQQQQQPQASLQTSSDSFSNGTHKRQFRRSSVTLFRFSALTFNPHKIHYDLPWARDVEGHRNIVVHGPLNLISILDFWRDIQYKSGGKFSDSALVVPRSISYRATSPLYADEDYEIVLEEAAEGNKQYNLDTDMADNDNDNTETTTDNPALISSAGNKKRSRVQFSCTACRYRKLKCDRTHPCDRCTRRGDAASCTYVGHGPRGRASYAAAANPSHIQNRMQHLENLILSFAQQKRLQDGGSGSTVAEDMAIDFAEPGGGGGGGGGGDPSSSTRGESSSGTTTTTTTSALEDSAGKIVNNQDLGTTYVDSSHWRAILDDINEVKRYLRDDDANSEDDVHEEADEIHDSSRPALLFYSGRVLSQEELIADLPERTLSDRLISRFLNSGDPSLVILHFPTFQREYANFWVDPKSVPLAWLGLLYACLTMAVNMYRRSLEPLPGSLGDPIDVINRLQRNCCHCLINSNYTKVGKYKVEAMMLYTTTEYSKKGNAPVSSSIILGIIVKLAMRMGYHRDAKHYSNISALEGEMRRRTWAVIAQLDALTAFQVGVPKHIQSWQSDTELPHNLFDEDFDENTIDLPESRPESVRTAATYAISKARIMSVFGRISDLAYSRKPTSYQEVLELDRKLEVAHEAMASSLRMKPLHQSITDASALIMKRYTLDILYQKARIVLHRKYLTEAHQDSRLNYSRWVCVNAAKETLRHQHDLFHESQVGGRLYSDRWFFTSLQNHDFVLAAMVICLELSKKTEADVKSRQQGYGFSIVLDGRDEMLDALEKSRNIWQTNLRHSVEARKAFDALTIMLKRAKMDAELERNSQNQEQQQQQVDGLLSGEHRNDDIAMGESASSIGFGSADSRGMLLFTNFFLRGPRNIYLTVDPDQPSEASLSGTGAAAVITTTTGVMPTPPVSDSSNTIANNNGLEQTSVNPGIQPPILPQGQPIPEIDPSMHSLDVIQSMIDAPNSLDWHIWDGHMQDFDPGMVDTMWDTNINLSNGNVNANANGNAQQIRDENVDLLYFSTGTRG</sequence>
<dbReference type="InterPro" id="IPR029069">
    <property type="entry name" value="HotDog_dom_sf"/>
</dbReference>
<dbReference type="SUPFAM" id="SSF57701">
    <property type="entry name" value="Zn2/Cys6 DNA-binding domain"/>
    <property type="match status" value="1"/>
</dbReference>
<dbReference type="GO" id="GO:0005524">
    <property type="term" value="F:ATP binding"/>
    <property type="evidence" value="ECO:0007669"/>
    <property type="project" value="UniProtKB-KW"/>
</dbReference>
<keyword evidence="17 26" id="KW-0472">Membrane</keyword>
<dbReference type="RefSeq" id="XP_035339906.1">
    <property type="nucleotide sequence ID" value="XM_035484013.1"/>
</dbReference>
<dbReference type="PANTHER" id="PTHR43107">
    <property type="entry name" value="LONG-CHAIN FATTY ACID TRANSPORT PROTEIN"/>
    <property type="match status" value="1"/>
</dbReference>
<feature type="non-terminal residue" evidence="28">
    <location>
        <position position="1901"/>
    </location>
</feature>
<keyword evidence="11" id="KW-0547">Nucleotide-binding</keyword>
<evidence type="ECO:0000256" key="18">
    <source>
        <dbReference type="ARBA" id="ARBA00023140"/>
    </source>
</evidence>
<dbReference type="InterPro" id="IPR000873">
    <property type="entry name" value="AMP-dep_synth/lig_dom"/>
</dbReference>
<evidence type="ECO:0000256" key="23">
    <source>
        <dbReference type="ARBA" id="ARBA00068795"/>
    </source>
</evidence>
<dbReference type="CDD" id="cd12148">
    <property type="entry name" value="fungal_TF_MHR"/>
    <property type="match status" value="1"/>
</dbReference>
<keyword evidence="16" id="KW-0238">DNA-binding</keyword>
<dbReference type="GO" id="GO:0005324">
    <property type="term" value="F:long-chain fatty acid transmembrane transporter activity"/>
    <property type="evidence" value="ECO:0007669"/>
    <property type="project" value="TreeGrafter"/>
</dbReference>
<dbReference type="Gene3D" id="4.10.240.10">
    <property type="entry name" value="Zn(2)-C6 fungal-type DNA-binding domain"/>
    <property type="match status" value="1"/>
</dbReference>
<proteinExistence type="inferred from homology"/>
<evidence type="ECO:0000313" key="29">
    <source>
        <dbReference type="Proteomes" id="UP000509510"/>
    </source>
</evidence>